<name>A0AAN8XQ96_POLSC</name>
<dbReference type="GO" id="GO:0006392">
    <property type="term" value="P:transcription elongation by mitochondrial RNA polymerase"/>
    <property type="evidence" value="ECO:0007669"/>
    <property type="project" value="InterPro"/>
</dbReference>
<proteinExistence type="predicted"/>
<dbReference type="AlphaFoldDB" id="A0AAN8XQ96"/>
<dbReference type="EMBL" id="JAWJWE010000001">
    <property type="protein sequence ID" value="KAK6645458.1"/>
    <property type="molecule type" value="Genomic_DNA"/>
</dbReference>
<accession>A0AAN8XQ96</accession>
<gene>
    <name evidence="1" type="ORF">RUM43_001735</name>
</gene>
<dbReference type="PANTHER" id="PTHR21053">
    <property type="entry name" value="TRANSCRIPTION ELONGATION FACTOR, MITOCHONDRIAL"/>
    <property type="match status" value="1"/>
</dbReference>
<dbReference type="InterPro" id="IPR039150">
    <property type="entry name" value="TEFM"/>
</dbReference>
<comment type="caution">
    <text evidence="1">The sequence shown here is derived from an EMBL/GenBank/DDBJ whole genome shotgun (WGS) entry which is preliminary data.</text>
</comment>
<dbReference type="PANTHER" id="PTHR21053:SF2">
    <property type="entry name" value="TRANSCRIPTION ELONGATION FACTOR, MITOCHONDRIAL"/>
    <property type="match status" value="1"/>
</dbReference>
<protein>
    <submittedName>
        <fullName evidence="1">Uncharacterized protein</fullName>
    </submittedName>
</protein>
<evidence type="ECO:0000313" key="2">
    <source>
        <dbReference type="Proteomes" id="UP001372834"/>
    </source>
</evidence>
<organism evidence="1 2">
    <name type="scientific">Polyplax serrata</name>
    <name type="common">Common mouse louse</name>
    <dbReference type="NCBI Taxonomy" id="468196"/>
    <lineage>
        <taxon>Eukaryota</taxon>
        <taxon>Metazoa</taxon>
        <taxon>Ecdysozoa</taxon>
        <taxon>Arthropoda</taxon>
        <taxon>Hexapoda</taxon>
        <taxon>Insecta</taxon>
        <taxon>Pterygota</taxon>
        <taxon>Neoptera</taxon>
        <taxon>Paraneoptera</taxon>
        <taxon>Psocodea</taxon>
        <taxon>Troctomorpha</taxon>
        <taxon>Phthiraptera</taxon>
        <taxon>Anoplura</taxon>
        <taxon>Polyplacidae</taxon>
        <taxon>Polyplax</taxon>
    </lineage>
</organism>
<dbReference type="GO" id="GO:0042645">
    <property type="term" value="C:mitochondrial nucleoid"/>
    <property type="evidence" value="ECO:0007669"/>
    <property type="project" value="TreeGrafter"/>
</dbReference>
<sequence length="282" mass="31908">MEMRKFVQLRQFKNLLLSLLPQKSNADQVKNGKRLFSSLPEVSEGSTRRRRHNDSFVVPALSPQRISEISTVTGVTIGICHVSWINVSVSPAVTVLEWNAKLLPEDFRKTTNEPELLKLAYSLKNSLPESDLYVMETFSMRGKELQERVNEIHLSSMLTVLLNGADMGWMDKVYFQKKAVLNRLYGLLIGSERVSCRVIMENLIGLTSFSEEMDSVIDKPFMINSASIQIPPKYIDQYSDACLEKQEDLAIALLLTLSFLDVNIFKNTASLVRLKSRKATSA</sequence>
<dbReference type="GO" id="GO:0030337">
    <property type="term" value="F:DNA polymerase processivity factor activity"/>
    <property type="evidence" value="ECO:0007669"/>
    <property type="project" value="TreeGrafter"/>
</dbReference>
<dbReference type="Proteomes" id="UP001372834">
    <property type="component" value="Unassembled WGS sequence"/>
</dbReference>
<evidence type="ECO:0000313" key="1">
    <source>
        <dbReference type="EMBL" id="KAK6645458.1"/>
    </source>
</evidence>
<reference evidence="1 2" key="1">
    <citation type="submission" date="2023-10" db="EMBL/GenBank/DDBJ databases">
        <title>Genomes of two closely related lineages of the louse Polyplax serrata with different host specificities.</title>
        <authorList>
            <person name="Martinu J."/>
            <person name="Tarabai H."/>
            <person name="Stefka J."/>
            <person name="Hypsa V."/>
        </authorList>
    </citation>
    <scope>NUCLEOTIDE SEQUENCE [LARGE SCALE GENOMIC DNA]</scope>
    <source>
        <strain evidence="1">HR10_N</strain>
    </source>
</reference>